<gene>
    <name evidence="1" type="ORF">TM448A00289_0042</name>
    <name evidence="2" type="ORF">TM448B00173_0059</name>
</gene>
<evidence type="ECO:0000313" key="2">
    <source>
        <dbReference type="EMBL" id="QJH94089.1"/>
    </source>
</evidence>
<dbReference type="EMBL" id="MT144000">
    <property type="protein sequence ID" value="QJA45975.1"/>
    <property type="molecule type" value="Genomic_DNA"/>
</dbReference>
<sequence>METASEYQVEVRPDARELMVVPNVTFRTNALIFNRPIDLEVVKQLTEGLDKFKTAHPWFFSDMWREMALRGYEWVEHVPDSINLGTAQTWYKVGSKFLPDDRVYDRLQFSHYAATRALPDVEAHKVLEAANEGGWTEKAVREAVKLLLGNPPKVPKPKVIQCAHCDNWIAETDKGCGWCFYTIAQQRIESFQAVLTELANPSGDLEWAVELANRVLAEV</sequence>
<reference evidence="1" key="1">
    <citation type="submission" date="2020-03" db="EMBL/GenBank/DDBJ databases">
        <title>The deep terrestrial virosphere.</title>
        <authorList>
            <person name="Holmfeldt K."/>
            <person name="Nilsson E."/>
            <person name="Simone D."/>
            <person name="Lopez-Fernandez M."/>
            <person name="Wu X."/>
            <person name="de Brujin I."/>
            <person name="Lundin D."/>
            <person name="Andersson A."/>
            <person name="Bertilsson S."/>
            <person name="Dopson M."/>
        </authorList>
    </citation>
    <scope>NUCLEOTIDE SEQUENCE</scope>
    <source>
        <strain evidence="1">TM448A00289</strain>
        <strain evidence="2">TM448B00173</strain>
    </source>
</reference>
<protein>
    <submittedName>
        <fullName evidence="1">Uncharacterized protein</fullName>
    </submittedName>
</protein>
<accession>A0A6H1ZFD5</accession>
<organism evidence="1">
    <name type="scientific">viral metagenome</name>
    <dbReference type="NCBI Taxonomy" id="1070528"/>
    <lineage>
        <taxon>unclassified sequences</taxon>
        <taxon>metagenomes</taxon>
        <taxon>organismal metagenomes</taxon>
    </lineage>
</organism>
<dbReference type="EMBL" id="MT144595">
    <property type="protein sequence ID" value="QJH94089.1"/>
    <property type="molecule type" value="Genomic_DNA"/>
</dbReference>
<dbReference type="AlphaFoldDB" id="A0A6H1ZFD5"/>
<name>A0A6H1ZFD5_9ZZZZ</name>
<proteinExistence type="predicted"/>
<evidence type="ECO:0000313" key="1">
    <source>
        <dbReference type="EMBL" id="QJA45975.1"/>
    </source>
</evidence>